<dbReference type="InterPro" id="IPR050568">
    <property type="entry name" value="Transcr_DNA_Rep_Reg"/>
</dbReference>
<accession>A0A5A8DGV6</accession>
<dbReference type="PANTHER" id="PTHR10252">
    <property type="entry name" value="HISTONE-LIKE TRANSCRIPTION FACTOR CCAAT-RELATED"/>
    <property type="match status" value="1"/>
</dbReference>
<gene>
    <name evidence="4" type="ORF">FNF31_02824</name>
</gene>
<evidence type="ECO:0000313" key="5">
    <source>
        <dbReference type="Proteomes" id="UP000325113"/>
    </source>
</evidence>
<comment type="subcellular location">
    <subcellularLocation>
        <location evidence="1">Nucleus</location>
    </subcellularLocation>
</comment>
<protein>
    <submittedName>
        <fullName evidence="4">Uncharacterized protein</fullName>
    </submittedName>
</protein>
<sequence length="284" mass="28461">MNADGPAQRAAASLGLETASGGDAAVTLKRMRDQFEADQRQTEADFVAEAGTSTSAQPIPLARLRRLVKCDGTVGCNLATEMLVLLGRATQLVVADLTSRSAWFAHERQRRVLHGTDVVSAVDSDARYDFLVDVVGTLPGADEAAPVVLSKAAMRGMPEPAAAPDEAPAAGPAVASTAAPAEAPAAAQSAGPASVSQQQQQPASLLAAVAAAEASDGMPAAYNSGFPASAPAPAPAIGTGQLLQPAGMGAAAGGLAPGLSELLQLPQLPGTAEPPAKRRPPPDA</sequence>
<comment type="caution">
    <text evidence="4">The sequence shown here is derived from an EMBL/GenBank/DDBJ whole genome shotgun (WGS) entry which is preliminary data.</text>
</comment>
<dbReference type="Proteomes" id="UP000325113">
    <property type="component" value="Unassembled WGS sequence"/>
</dbReference>
<dbReference type="SUPFAM" id="SSF47113">
    <property type="entry name" value="Histone-fold"/>
    <property type="match status" value="1"/>
</dbReference>
<dbReference type="GO" id="GO:0005634">
    <property type="term" value="C:nucleus"/>
    <property type="evidence" value="ECO:0007669"/>
    <property type="project" value="UniProtKB-SubCell"/>
</dbReference>
<organism evidence="4 5">
    <name type="scientific">Cafeteria roenbergensis</name>
    <name type="common">Marine flagellate</name>
    <dbReference type="NCBI Taxonomy" id="33653"/>
    <lineage>
        <taxon>Eukaryota</taxon>
        <taxon>Sar</taxon>
        <taxon>Stramenopiles</taxon>
        <taxon>Bigyra</taxon>
        <taxon>Opalozoa</taxon>
        <taxon>Bicosoecida</taxon>
        <taxon>Cafeteriaceae</taxon>
        <taxon>Cafeteria</taxon>
    </lineage>
</organism>
<evidence type="ECO:0000256" key="2">
    <source>
        <dbReference type="ARBA" id="ARBA00023242"/>
    </source>
</evidence>
<dbReference type="InterPro" id="IPR009072">
    <property type="entry name" value="Histone-fold"/>
</dbReference>
<proteinExistence type="predicted"/>
<feature type="region of interest" description="Disordered" evidence="3">
    <location>
        <begin position="158"/>
        <end position="199"/>
    </location>
</feature>
<dbReference type="GO" id="GO:0046982">
    <property type="term" value="F:protein heterodimerization activity"/>
    <property type="evidence" value="ECO:0007669"/>
    <property type="project" value="InterPro"/>
</dbReference>
<dbReference type="CDD" id="cd22908">
    <property type="entry name" value="HFD_NFYC-like"/>
    <property type="match status" value="1"/>
</dbReference>
<dbReference type="AlphaFoldDB" id="A0A5A8DGV6"/>
<feature type="region of interest" description="Disordered" evidence="3">
    <location>
        <begin position="262"/>
        <end position="284"/>
    </location>
</feature>
<reference evidence="4 5" key="1">
    <citation type="submission" date="2019-07" db="EMBL/GenBank/DDBJ databases">
        <title>Genomes of Cafeteria roenbergensis.</title>
        <authorList>
            <person name="Fischer M.G."/>
            <person name="Hackl T."/>
            <person name="Roman M."/>
        </authorList>
    </citation>
    <scope>NUCLEOTIDE SEQUENCE [LARGE SCALE GENOMIC DNA]</scope>
    <source>
        <strain evidence="4 5">Cflag</strain>
    </source>
</reference>
<name>A0A5A8DGV6_CAFRO</name>
<dbReference type="EMBL" id="VLTM01000022">
    <property type="protein sequence ID" value="KAA0163430.1"/>
    <property type="molecule type" value="Genomic_DNA"/>
</dbReference>
<keyword evidence="2" id="KW-0539">Nucleus</keyword>
<dbReference type="Gene3D" id="1.10.20.10">
    <property type="entry name" value="Histone, subunit A"/>
    <property type="match status" value="1"/>
</dbReference>
<evidence type="ECO:0000256" key="3">
    <source>
        <dbReference type="SAM" id="MobiDB-lite"/>
    </source>
</evidence>
<evidence type="ECO:0000313" key="4">
    <source>
        <dbReference type="EMBL" id="KAA0163430.1"/>
    </source>
</evidence>
<evidence type="ECO:0000256" key="1">
    <source>
        <dbReference type="ARBA" id="ARBA00004123"/>
    </source>
</evidence>